<evidence type="ECO:0000256" key="5">
    <source>
        <dbReference type="SAM" id="MobiDB-lite"/>
    </source>
</evidence>
<evidence type="ECO:0000256" key="2">
    <source>
        <dbReference type="ARBA" id="ARBA00023125"/>
    </source>
</evidence>
<dbReference type="AlphaFoldDB" id="A0A7W6J827"/>
<evidence type="ECO:0000256" key="3">
    <source>
        <dbReference type="ARBA" id="ARBA00023172"/>
    </source>
</evidence>
<sequence>MAARRNRRIRKTLNAAKTHWLYNQTEVMTLYGVCRNTVLNWTKAGLRQIEAEECLFRGCDLNEFQRVRREKAKRRGEPHEIFCIRCKTLHSLLVEPFKVVTSRFGCHVELICPDTGQSIRKFVSDAYIDSVLSLDPSRPRAESQNYTASPACTGFGQNGSFLPDDIIPEDEHTIYCYQRALIHTEGRHEKTVDASLRAIRLFQSYLAGTRLSETTIAQVTAFKTAFEEGAFRREQQNASGTDADRQMLSSSTIVHCFGNLEAFFNWLRDRPGYRKIPADIPSHFRPSRHHRKVAGAPTEKHVPSHEDLLTLIRAMPDARWRDRRDRALVAFLYLSGMRDGAVIGLRLKHVDVERREILQDPREIRTKNSKTMRSSWFPVGEEFAGIVTGWIGELRQAGAQDEDPLFPQTRPTFGQRDPREPWVTATPLRKIVKAAIQRSGQQPFRPHAIRATLARLGYRIALTMEEQKAWSQNLGHDHLATTAIYYGKLDTDTQARLMSTMWNRGPATTEHELIDLIRVASPEKLQAIRVLLRG</sequence>
<keyword evidence="9" id="KW-1185">Reference proteome</keyword>
<evidence type="ECO:0000256" key="1">
    <source>
        <dbReference type="ARBA" id="ARBA00022908"/>
    </source>
</evidence>
<evidence type="ECO:0000256" key="4">
    <source>
        <dbReference type="PROSITE-ProRule" id="PRU01248"/>
    </source>
</evidence>
<dbReference type="InterPro" id="IPR013762">
    <property type="entry name" value="Integrase-like_cat_sf"/>
</dbReference>
<dbReference type="Proteomes" id="UP000528286">
    <property type="component" value="Unassembled WGS sequence"/>
</dbReference>
<dbReference type="InterPro" id="IPR002104">
    <property type="entry name" value="Integrase_catalytic"/>
</dbReference>
<proteinExistence type="predicted"/>
<dbReference type="GO" id="GO:0006310">
    <property type="term" value="P:DNA recombination"/>
    <property type="evidence" value="ECO:0007669"/>
    <property type="project" value="UniProtKB-KW"/>
</dbReference>
<comment type="caution">
    <text evidence="8">The sequence shown here is derived from an EMBL/GenBank/DDBJ whole genome shotgun (WGS) entry which is preliminary data.</text>
</comment>
<gene>
    <name evidence="8" type="ORF">GGR23_003744</name>
</gene>
<dbReference type="Gene3D" id="1.10.443.10">
    <property type="entry name" value="Intergrase catalytic core"/>
    <property type="match status" value="1"/>
</dbReference>
<dbReference type="EMBL" id="JACIEZ010000009">
    <property type="protein sequence ID" value="MBB4066529.1"/>
    <property type="molecule type" value="Genomic_DNA"/>
</dbReference>
<dbReference type="InterPro" id="IPR011010">
    <property type="entry name" value="DNA_brk_join_enz"/>
</dbReference>
<keyword evidence="2 4" id="KW-0238">DNA-binding</keyword>
<evidence type="ECO:0000313" key="9">
    <source>
        <dbReference type="Proteomes" id="UP000528286"/>
    </source>
</evidence>
<accession>A0A7W6J827</accession>
<dbReference type="GO" id="GO:0015074">
    <property type="term" value="P:DNA integration"/>
    <property type="evidence" value="ECO:0007669"/>
    <property type="project" value="UniProtKB-KW"/>
</dbReference>
<keyword evidence="1" id="KW-0229">DNA integration</keyword>
<dbReference type="InterPro" id="IPR050090">
    <property type="entry name" value="Tyrosine_recombinase_XerCD"/>
</dbReference>
<dbReference type="RefSeq" id="WP_183367787.1">
    <property type="nucleotide sequence ID" value="NZ_JACIEZ010000009.1"/>
</dbReference>
<dbReference type="SUPFAM" id="SSF56349">
    <property type="entry name" value="DNA breaking-rejoining enzymes"/>
    <property type="match status" value="1"/>
</dbReference>
<reference evidence="8 9" key="1">
    <citation type="submission" date="2020-08" db="EMBL/GenBank/DDBJ databases">
        <title>Genomic Encyclopedia of Type Strains, Phase IV (KMG-IV): sequencing the most valuable type-strain genomes for metagenomic binning, comparative biology and taxonomic classification.</title>
        <authorList>
            <person name="Goeker M."/>
        </authorList>
    </citation>
    <scope>NUCLEOTIDE SEQUENCE [LARGE SCALE GENOMIC DNA]</scope>
    <source>
        <strain evidence="8 9">DSM 29853</strain>
    </source>
</reference>
<evidence type="ECO:0000313" key="8">
    <source>
        <dbReference type="EMBL" id="MBB4066529.1"/>
    </source>
</evidence>
<dbReference type="InterPro" id="IPR044068">
    <property type="entry name" value="CB"/>
</dbReference>
<organism evidence="8 9">
    <name type="scientific">Gellertiella hungarica</name>
    <dbReference type="NCBI Taxonomy" id="1572859"/>
    <lineage>
        <taxon>Bacteria</taxon>
        <taxon>Pseudomonadati</taxon>
        <taxon>Pseudomonadota</taxon>
        <taxon>Alphaproteobacteria</taxon>
        <taxon>Hyphomicrobiales</taxon>
        <taxon>Rhizobiaceae</taxon>
        <taxon>Gellertiella</taxon>
    </lineage>
</organism>
<evidence type="ECO:0000259" key="6">
    <source>
        <dbReference type="PROSITE" id="PS51898"/>
    </source>
</evidence>
<feature type="region of interest" description="Disordered" evidence="5">
    <location>
        <begin position="278"/>
        <end position="300"/>
    </location>
</feature>
<protein>
    <submittedName>
        <fullName evidence="8">Integrase</fullName>
    </submittedName>
</protein>
<dbReference type="Pfam" id="PF00589">
    <property type="entry name" value="Phage_integrase"/>
    <property type="match status" value="1"/>
</dbReference>
<feature type="domain" description="Tyr recombinase" evidence="6">
    <location>
        <begin position="298"/>
        <end position="499"/>
    </location>
</feature>
<dbReference type="CDD" id="cd00397">
    <property type="entry name" value="DNA_BRE_C"/>
    <property type="match status" value="1"/>
</dbReference>
<dbReference type="PROSITE" id="PS51898">
    <property type="entry name" value="TYR_RECOMBINASE"/>
    <property type="match status" value="1"/>
</dbReference>
<evidence type="ECO:0000259" key="7">
    <source>
        <dbReference type="PROSITE" id="PS51900"/>
    </source>
</evidence>
<name>A0A7W6J827_9HYPH</name>
<dbReference type="PANTHER" id="PTHR30349:SF64">
    <property type="entry name" value="PROPHAGE INTEGRASE INTD-RELATED"/>
    <property type="match status" value="1"/>
</dbReference>
<dbReference type="PROSITE" id="PS51900">
    <property type="entry name" value="CB"/>
    <property type="match status" value="1"/>
</dbReference>
<feature type="domain" description="Core-binding (CB)" evidence="7">
    <location>
        <begin position="168"/>
        <end position="268"/>
    </location>
</feature>
<keyword evidence="3" id="KW-0233">DNA recombination</keyword>
<dbReference type="GO" id="GO:0003677">
    <property type="term" value="F:DNA binding"/>
    <property type="evidence" value="ECO:0007669"/>
    <property type="project" value="UniProtKB-UniRule"/>
</dbReference>
<dbReference type="PANTHER" id="PTHR30349">
    <property type="entry name" value="PHAGE INTEGRASE-RELATED"/>
    <property type="match status" value="1"/>
</dbReference>